<sequence length="420" mass="46551">MLNLTYPTKPIIYQRNNSGFALVKFSGLSDTAVTVKFSALENSGTDFSITLPVNNAEFKANVKVPQGLYQVVVTNKSESKKLEYLGVGEVIVWSGHSFADGYGIGSDTSPLAFFTENFWKRNDPDQYKKPEEVQRYLDNIRQETARGLPARVASQMAEKLMVPVLFYHCAWGGTRMMDWADAASGIKTGREYAGYKQGYEDLGYPYAILGEALKTFVQETGCRGVLIIHGDNDRDKQFTQNILLDGWKRLINKIRVDANFNLPVSLARSCIDPNFPEIIASTNQAIEQLPSMYYGPDLSQMGASYRISDGLHLNDLGEIKVAQDWTSMLISQNFFASNPKPTPTFTEITKIVQTTAAQIKDEANTSVAAIVIGLAFITILAISLIAKFRWFLALVFTLLVAGISYLIGFTNLFGIKKSGS</sequence>
<evidence type="ECO:0000313" key="2">
    <source>
        <dbReference type="EMBL" id="SFP15131.1"/>
    </source>
</evidence>
<keyword evidence="1" id="KW-0472">Membrane</keyword>
<dbReference type="Proteomes" id="UP000199306">
    <property type="component" value="Unassembled WGS sequence"/>
</dbReference>
<dbReference type="RefSeq" id="WP_092011645.1">
    <property type="nucleotide sequence ID" value="NZ_FOXH01000001.1"/>
</dbReference>
<gene>
    <name evidence="2" type="ORF">SAMN04515674_101533</name>
</gene>
<evidence type="ECO:0000313" key="3">
    <source>
        <dbReference type="Proteomes" id="UP000199306"/>
    </source>
</evidence>
<accession>A0A1I5N1I6</accession>
<dbReference type="Gene3D" id="3.40.50.1110">
    <property type="entry name" value="SGNH hydrolase"/>
    <property type="match status" value="1"/>
</dbReference>
<keyword evidence="1" id="KW-0812">Transmembrane</keyword>
<evidence type="ECO:0000256" key="1">
    <source>
        <dbReference type="SAM" id="Phobius"/>
    </source>
</evidence>
<evidence type="ECO:0008006" key="4">
    <source>
        <dbReference type="Google" id="ProtNLM"/>
    </source>
</evidence>
<dbReference type="STRING" id="1079859.SAMN04515674_101533"/>
<reference evidence="2 3" key="1">
    <citation type="submission" date="2016-10" db="EMBL/GenBank/DDBJ databases">
        <authorList>
            <person name="de Groot N.N."/>
        </authorList>
    </citation>
    <scope>NUCLEOTIDE SEQUENCE [LARGE SCALE GENOMIC DNA]</scope>
    <source>
        <strain evidence="3">E92,LMG 26720,CCM 7988</strain>
    </source>
</reference>
<dbReference type="AlphaFoldDB" id="A0A1I5N1I6"/>
<dbReference type="SUPFAM" id="SSF52266">
    <property type="entry name" value="SGNH hydrolase"/>
    <property type="match status" value="1"/>
</dbReference>
<dbReference type="GO" id="GO:0016788">
    <property type="term" value="F:hydrolase activity, acting on ester bonds"/>
    <property type="evidence" value="ECO:0007669"/>
    <property type="project" value="UniProtKB-ARBA"/>
</dbReference>
<protein>
    <recommendedName>
        <fullName evidence="4">Sialate O-acetylesterase domain-containing protein</fullName>
    </recommendedName>
</protein>
<keyword evidence="3" id="KW-1185">Reference proteome</keyword>
<dbReference type="OrthoDB" id="943923at2"/>
<feature type="transmembrane region" description="Helical" evidence="1">
    <location>
        <begin position="367"/>
        <end position="385"/>
    </location>
</feature>
<dbReference type="InterPro" id="IPR036514">
    <property type="entry name" value="SGNH_hydro_sf"/>
</dbReference>
<proteinExistence type="predicted"/>
<organism evidence="2 3">
    <name type="scientific">Pseudarcicella hirudinis</name>
    <dbReference type="NCBI Taxonomy" id="1079859"/>
    <lineage>
        <taxon>Bacteria</taxon>
        <taxon>Pseudomonadati</taxon>
        <taxon>Bacteroidota</taxon>
        <taxon>Cytophagia</taxon>
        <taxon>Cytophagales</taxon>
        <taxon>Flectobacillaceae</taxon>
        <taxon>Pseudarcicella</taxon>
    </lineage>
</organism>
<feature type="transmembrane region" description="Helical" evidence="1">
    <location>
        <begin position="391"/>
        <end position="415"/>
    </location>
</feature>
<dbReference type="EMBL" id="FOXH01000001">
    <property type="protein sequence ID" value="SFP15131.1"/>
    <property type="molecule type" value="Genomic_DNA"/>
</dbReference>
<keyword evidence="1" id="KW-1133">Transmembrane helix</keyword>
<name>A0A1I5N1I6_9BACT</name>